<dbReference type="Pfam" id="PF02645">
    <property type="entry name" value="DegV"/>
    <property type="match status" value="1"/>
</dbReference>
<dbReference type="RefSeq" id="WP_004164228.1">
    <property type="nucleotide sequence ID" value="NZ_AP017936.1"/>
</dbReference>
<organism evidence="2 3">
    <name type="scientific">Leuconostoc mesenteroides</name>
    <dbReference type="NCBI Taxonomy" id="1245"/>
    <lineage>
        <taxon>Bacteria</taxon>
        <taxon>Bacillati</taxon>
        <taxon>Bacillota</taxon>
        <taxon>Bacilli</taxon>
        <taxon>Lactobacillales</taxon>
        <taxon>Lactobacillaceae</taxon>
        <taxon>Leuconostoc</taxon>
    </lineage>
</organism>
<dbReference type="PROSITE" id="PS51482">
    <property type="entry name" value="DEGV"/>
    <property type="match status" value="1"/>
</dbReference>
<proteinExistence type="predicted"/>
<evidence type="ECO:0000313" key="2">
    <source>
        <dbReference type="EMBL" id="MQR25957.1"/>
    </source>
</evidence>
<dbReference type="NCBIfam" id="TIGR00762">
    <property type="entry name" value="DegV"/>
    <property type="match status" value="1"/>
</dbReference>
<evidence type="ECO:0000313" key="3">
    <source>
        <dbReference type="Proteomes" id="UP000469952"/>
    </source>
</evidence>
<accession>A0A222YBM0</accession>
<dbReference type="Gene3D" id="3.30.1180.10">
    <property type="match status" value="1"/>
</dbReference>
<protein>
    <submittedName>
        <fullName evidence="2">DegV family EDD domain-containing protein</fullName>
    </submittedName>
</protein>
<dbReference type="SUPFAM" id="SSF82549">
    <property type="entry name" value="DAK1/DegV-like"/>
    <property type="match status" value="1"/>
</dbReference>
<dbReference type="GeneID" id="99673876"/>
<dbReference type="InterPro" id="IPR043168">
    <property type="entry name" value="DegV_C"/>
</dbReference>
<dbReference type="PANTHER" id="PTHR33434:SF8">
    <property type="entry name" value="DEGV DOMAIN-CONTAINING PROTEIN SPR1019"/>
    <property type="match status" value="1"/>
</dbReference>
<sequence length="284" mass="30433">MSNIKIVTDSAVALTPEEITKYDIKIVPLSVQIDGTVYEDGVTIQRDEFLEKMIESKSLPQTSQPSIGTFQAVYDDIHQKFPDSEILSLHLSSGLSGTVRAAEQAAALTSAKITTFDTLAADRAQAFVVLQAAKMASQGATMAEILPAVEKARDESHIFLSFTSLTNMVAGGRLSKTQGIIGNLLNIKVGAGVTKNDGTVEVLLKGRGMKTIAKFNNNVIAKMQEYKEVLSIGISHAGIPEEAAQIAARLKAIWPDIEIPVLNTTPIISTHTGVGALAILYRAR</sequence>
<gene>
    <name evidence="2" type="ORF">GFV13_01410</name>
</gene>
<dbReference type="AlphaFoldDB" id="A0A222YBM0"/>
<reference evidence="2 3" key="1">
    <citation type="submission" date="2019-10" db="EMBL/GenBank/DDBJ databases">
        <title>WGS of Leuconostoc mesenteroides.</title>
        <authorList>
            <person name="Melo Bolivar J."/>
            <person name="Marino-Ramirez L."/>
            <person name="Villamil Diaz L.M."/>
        </authorList>
    </citation>
    <scope>NUCLEOTIDE SEQUENCE [LARGE SCALE GENOMIC DNA]</scope>
    <source>
        <strain evidence="2 3">M11</strain>
    </source>
</reference>
<dbReference type="OrthoDB" id="5429275at2"/>
<dbReference type="Proteomes" id="UP000469952">
    <property type="component" value="Unassembled WGS sequence"/>
</dbReference>
<dbReference type="STRING" id="1245.ARA02_03650"/>
<comment type="caution">
    <text evidence="2">The sequence shown here is derived from an EMBL/GenBank/DDBJ whole genome shotgun (WGS) entry which is preliminary data.</text>
</comment>
<dbReference type="InterPro" id="IPR003797">
    <property type="entry name" value="DegV"/>
</dbReference>
<dbReference type="GO" id="GO:0008289">
    <property type="term" value="F:lipid binding"/>
    <property type="evidence" value="ECO:0007669"/>
    <property type="project" value="UniProtKB-KW"/>
</dbReference>
<keyword evidence="1" id="KW-0446">Lipid-binding</keyword>
<dbReference type="Gene3D" id="3.40.50.10170">
    <property type="match status" value="1"/>
</dbReference>
<dbReference type="OMA" id="GPIISTH"/>
<dbReference type="InterPro" id="IPR050270">
    <property type="entry name" value="DegV_domain_contain"/>
</dbReference>
<name>A0A222YBM0_LEUME</name>
<dbReference type="EMBL" id="WIPA01000001">
    <property type="protein sequence ID" value="MQR25957.1"/>
    <property type="molecule type" value="Genomic_DNA"/>
</dbReference>
<evidence type="ECO:0000256" key="1">
    <source>
        <dbReference type="ARBA" id="ARBA00023121"/>
    </source>
</evidence>
<dbReference type="PANTHER" id="PTHR33434">
    <property type="entry name" value="DEGV DOMAIN-CONTAINING PROTEIN DR_1986-RELATED"/>
    <property type="match status" value="1"/>
</dbReference>